<evidence type="ECO:0008006" key="4">
    <source>
        <dbReference type="Google" id="ProtNLM"/>
    </source>
</evidence>
<protein>
    <recommendedName>
        <fullName evidence="4">F-box protein</fullName>
    </recommendedName>
</protein>
<reference evidence="2 3" key="1">
    <citation type="submission" date="2024-02" db="EMBL/GenBank/DDBJ databases">
        <title>Discinaceae phylogenomics.</title>
        <authorList>
            <person name="Dirks A.C."/>
            <person name="James T.Y."/>
        </authorList>
    </citation>
    <scope>NUCLEOTIDE SEQUENCE [LARGE SCALE GENOMIC DNA]</scope>
    <source>
        <strain evidence="2 3">ACD0624</strain>
    </source>
</reference>
<organism evidence="2 3">
    <name type="scientific">Discina gigas</name>
    <dbReference type="NCBI Taxonomy" id="1032678"/>
    <lineage>
        <taxon>Eukaryota</taxon>
        <taxon>Fungi</taxon>
        <taxon>Dikarya</taxon>
        <taxon>Ascomycota</taxon>
        <taxon>Pezizomycotina</taxon>
        <taxon>Pezizomycetes</taxon>
        <taxon>Pezizales</taxon>
        <taxon>Discinaceae</taxon>
        <taxon>Discina</taxon>
    </lineage>
</organism>
<name>A0ABR3G4V2_9PEZI</name>
<sequence length="306" mass="33721">MESQGGQVALLVHLLPNLLTLNVSVPPNYLHDDKPDIFTSMLAEYAFLPPTSLPICLRYMRSFSFLAGGDDVSPKALLTILKLPCIRKIYVHITAHMEESTTVGATAAAFATGTSSVTDLQFGYGSVDTYSLARILSMPRMLTRFSYTDCDGMAGSFKCAVFRVALQPFRGTLQELVLRFRWAVDETHGGEGTLGSFRDWPVLRSMRCSVTVLVGRARVRGVVQLREVLPLVVERVVVDVDGDWVDWKVVEQMVDLVEGGEFARLGEVVVPGKRVSVGRKVGARLQEACDGAGVVLSMYQSNGRWW</sequence>
<feature type="signal peptide" evidence="1">
    <location>
        <begin position="1"/>
        <end position="20"/>
    </location>
</feature>
<dbReference type="Proteomes" id="UP001447188">
    <property type="component" value="Unassembled WGS sequence"/>
</dbReference>
<evidence type="ECO:0000313" key="3">
    <source>
        <dbReference type="Proteomes" id="UP001447188"/>
    </source>
</evidence>
<comment type="caution">
    <text evidence="2">The sequence shown here is derived from an EMBL/GenBank/DDBJ whole genome shotgun (WGS) entry which is preliminary data.</text>
</comment>
<feature type="chain" id="PRO_5047128949" description="F-box protein" evidence="1">
    <location>
        <begin position="21"/>
        <end position="306"/>
    </location>
</feature>
<accession>A0ABR3G4V2</accession>
<dbReference type="EMBL" id="JBBBZM010000330">
    <property type="protein sequence ID" value="KAL0630965.1"/>
    <property type="molecule type" value="Genomic_DNA"/>
</dbReference>
<keyword evidence="3" id="KW-1185">Reference proteome</keyword>
<gene>
    <name evidence="2" type="ORF">Q9L58_010184</name>
</gene>
<evidence type="ECO:0000256" key="1">
    <source>
        <dbReference type="SAM" id="SignalP"/>
    </source>
</evidence>
<evidence type="ECO:0000313" key="2">
    <source>
        <dbReference type="EMBL" id="KAL0630965.1"/>
    </source>
</evidence>
<proteinExistence type="predicted"/>
<keyword evidence="1" id="KW-0732">Signal</keyword>